<organism evidence="2 3">
    <name type="scientific">Georgenia wutianyii</name>
    <dbReference type="NCBI Taxonomy" id="2585135"/>
    <lineage>
        <taxon>Bacteria</taxon>
        <taxon>Bacillati</taxon>
        <taxon>Actinomycetota</taxon>
        <taxon>Actinomycetes</taxon>
        <taxon>Micrococcales</taxon>
        <taxon>Bogoriellaceae</taxon>
        <taxon>Georgenia</taxon>
    </lineage>
</organism>
<dbReference type="PROSITE" id="PS00201">
    <property type="entry name" value="FLAVODOXIN"/>
    <property type="match status" value="1"/>
</dbReference>
<evidence type="ECO:0000313" key="2">
    <source>
        <dbReference type="EMBL" id="QDB80877.1"/>
    </source>
</evidence>
<dbReference type="InterPro" id="IPR008254">
    <property type="entry name" value="Flavodoxin/NO_synth"/>
</dbReference>
<evidence type="ECO:0000313" key="3">
    <source>
        <dbReference type="Proteomes" id="UP000313948"/>
    </source>
</evidence>
<dbReference type="Gene3D" id="3.40.50.360">
    <property type="match status" value="1"/>
</dbReference>
<reference evidence="2 3" key="1">
    <citation type="submission" date="2019-05" db="EMBL/GenBank/DDBJ databases">
        <title>Georgenia *** sp. nov., and Georgenia *** sp. nov., isolated from the intestinal contents of plateau pika (Ochotona curzoniae) in the Qinghai-Tibet plateau of China.</title>
        <authorList>
            <person name="Tian Z."/>
        </authorList>
    </citation>
    <scope>NUCLEOTIDE SEQUENCE [LARGE SCALE GENOMIC DNA]</scope>
    <source>
        <strain evidence="2 3">Z294</strain>
    </source>
</reference>
<dbReference type="InterPro" id="IPR001226">
    <property type="entry name" value="Flavodoxin_CS"/>
</dbReference>
<dbReference type="InterPro" id="IPR029039">
    <property type="entry name" value="Flavoprotein-like_sf"/>
</dbReference>
<feature type="domain" description="Flavodoxin-like" evidence="1">
    <location>
        <begin position="3"/>
        <end position="161"/>
    </location>
</feature>
<evidence type="ECO:0000259" key="1">
    <source>
        <dbReference type="PROSITE" id="PS50902"/>
    </source>
</evidence>
<name>A0ABX5VQW6_9MICO</name>
<dbReference type="Proteomes" id="UP000313948">
    <property type="component" value="Chromosome"/>
</dbReference>
<dbReference type="EMBL" id="CP040899">
    <property type="protein sequence ID" value="QDB80877.1"/>
    <property type="molecule type" value="Genomic_DNA"/>
</dbReference>
<sequence>MKVLVVYESHFGNTGRVARALAEGMRGAADVEVLDIEHAPPVSELTADLLVLGAPTHVLGLSRPDSRREALERAGLPDESRKGMREWVEQADELMPPVAVYDTRTLEAKLPGSAARALVRRLRRRGVPVTLPPENFAVHGVEGPLAPGEEERAVEWGRELLRHAREHLAG</sequence>
<proteinExistence type="predicted"/>
<protein>
    <submittedName>
        <fullName evidence="2">Flavodoxin family protein</fullName>
    </submittedName>
</protein>
<keyword evidence="3" id="KW-1185">Reference proteome</keyword>
<dbReference type="PROSITE" id="PS50902">
    <property type="entry name" value="FLAVODOXIN_LIKE"/>
    <property type="match status" value="1"/>
</dbReference>
<accession>A0ABX5VQW6</accession>
<dbReference type="SUPFAM" id="SSF52218">
    <property type="entry name" value="Flavoproteins"/>
    <property type="match status" value="1"/>
</dbReference>
<gene>
    <name evidence="2" type="ORF">FE251_14715</name>
</gene>